<evidence type="ECO:0000256" key="3">
    <source>
        <dbReference type="ARBA" id="ARBA00022692"/>
    </source>
</evidence>
<feature type="transmembrane region" description="Helical" evidence="10">
    <location>
        <begin position="1301"/>
        <end position="1320"/>
    </location>
</feature>
<evidence type="ECO:0000256" key="2">
    <source>
        <dbReference type="ARBA" id="ARBA00022481"/>
    </source>
</evidence>
<feature type="transmembrane region" description="Helical" evidence="10">
    <location>
        <begin position="1433"/>
        <end position="1452"/>
    </location>
</feature>
<dbReference type="GO" id="GO:0005886">
    <property type="term" value="C:plasma membrane"/>
    <property type="evidence" value="ECO:0007669"/>
    <property type="project" value="UniProtKB-ARBA"/>
</dbReference>
<feature type="transmembrane region" description="Helical" evidence="10">
    <location>
        <begin position="826"/>
        <end position="843"/>
    </location>
</feature>
<evidence type="ECO:0000256" key="10">
    <source>
        <dbReference type="SAM" id="Phobius"/>
    </source>
</evidence>
<feature type="region of interest" description="Disordered" evidence="9">
    <location>
        <begin position="227"/>
        <end position="356"/>
    </location>
</feature>
<dbReference type="Pfam" id="PF12349">
    <property type="entry name" value="Sterol-sensing"/>
    <property type="match status" value="1"/>
</dbReference>
<reference evidence="12" key="2">
    <citation type="submission" date="2025-08" db="UniProtKB">
        <authorList>
            <consortium name="Ensembl"/>
        </authorList>
    </citation>
    <scope>IDENTIFICATION</scope>
</reference>
<feature type="region of interest" description="Disordered" evidence="9">
    <location>
        <begin position="1474"/>
        <end position="1528"/>
    </location>
</feature>
<keyword evidence="6" id="KW-0325">Glycoprotein</keyword>
<feature type="transmembrane region" description="Helical" evidence="10">
    <location>
        <begin position="504"/>
        <end position="525"/>
    </location>
</feature>
<dbReference type="FunFam" id="1.20.1640.10:FF:000011">
    <property type="entry name" value="Dispatched RND transporter family member 1"/>
    <property type="match status" value="1"/>
</dbReference>
<feature type="domain" description="SSD" evidence="11">
    <location>
        <begin position="830"/>
        <end position="979"/>
    </location>
</feature>
<comment type="similarity">
    <text evidence="7">Belongs to the dispatched family.</text>
</comment>
<dbReference type="FunFam" id="1.20.1640.10:FF:000026">
    <property type="entry name" value="Dispatched RND transporter family member 2"/>
    <property type="match status" value="1"/>
</dbReference>
<feature type="transmembrane region" description="Helical" evidence="10">
    <location>
        <begin position="849"/>
        <end position="867"/>
    </location>
</feature>
<feature type="compositionally biased region" description="Low complexity" evidence="9">
    <location>
        <begin position="1688"/>
        <end position="1698"/>
    </location>
</feature>
<dbReference type="PANTHER" id="PTHR45951">
    <property type="entry name" value="PROTEIN DISPATCHED-RELATED"/>
    <property type="match status" value="1"/>
</dbReference>
<feature type="transmembrane region" description="Helical" evidence="10">
    <location>
        <begin position="1398"/>
        <end position="1421"/>
    </location>
</feature>
<feature type="transmembrane region" description="Helical" evidence="10">
    <location>
        <begin position="922"/>
        <end position="942"/>
    </location>
</feature>
<evidence type="ECO:0000313" key="13">
    <source>
        <dbReference type="Proteomes" id="UP000694429"/>
    </source>
</evidence>
<evidence type="ECO:0000256" key="9">
    <source>
        <dbReference type="SAM" id="MobiDB-lite"/>
    </source>
</evidence>
<feature type="compositionally biased region" description="Low complexity" evidence="9">
    <location>
        <begin position="316"/>
        <end position="328"/>
    </location>
</feature>
<proteinExistence type="inferred from homology"/>
<feature type="compositionally biased region" description="Polar residues" evidence="9">
    <location>
        <begin position="210"/>
        <end position="221"/>
    </location>
</feature>
<feature type="region of interest" description="Disordered" evidence="9">
    <location>
        <begin position="1687"/>
        <end position="1737"/>
    </location>
</feature>
<feature type="compositionally biased region" description="Low complexity" evidence="9">
    <location>
        <begin position="396"/>
        <end position="406"/>
    </location>
</feature>
<feature type="transmembrane region" description="Helical" evidence="10">
    <location>
        <begin position="1326"/>
        <end position="1348"/>
    </location>
</feature>
<keyword evidence="3 10" id="KW-0812">Transmembrane</keyword>
<evidence type="ECO:0000313" key="12">
    <source>
        <dbReference type="Ensembl" id="ENSCAFP00030038676.1"/>
    </source>
</evidence>
<dbReference type="InterPro" id="IPR000731">
    <property type="entry name" value="SSD"/>
</dbReference>
<reference evidence="12" key="1">
    <citation type="submission" date="2019-03" db="EMBL/GenBank/DDBJ databases">
        <authorList>
            <person name="Warren W.C."/>
            <person name="Johnson G.S."/>
        </authorList>
    </citation>
    <scope>NUCLEOTIDE SEQUENCE [LARGE SCALE GENOMIC DNA]</scope>
    <source>
        <strain evidence="12">Basenji</strain>
    </source>
</reference>
<evidence type="ECO:0000256" key="5">
    <source>
        <dbReference type="ARBA" id="ARBA00023136"/>
    </source>
</evidence>
<feature type="transmembrane region" description="Helical" evidence="10">
    <location>
        <begin position="879"/>
        <end position="902"/>
    </location>
</feature>
<keyword evidence="4 10" id="KW-1133">Transmembrane helix</keyword>
<evidence type="ECO:0000256" key="1">
    <source>
        <dbReference type="ARBA" id="ARBA00004141"/>
    </source>
</evidence>
<evidence type="ECO:0000256" key="8">
    <source>
        <dbReference type="ARBA" id="ARBA00067562"/>
    </source>
</evidence>
<dbReference type="InterPro" id="IPR053958">
    <property type="entry name" value="HMGCR/SNAP/NPC1-like_SSD"/>
</dbReference>
<feature type="region of interest" description="Disordered" evidence="9">
    <location>
        <begin position="1566"/>
        <end position="1674"/>
    </location>
</feature>
<evidence type="ECO:0000259" key="11">
    <source>
        <dbReference type="PROSITE" id="PS50156"/>
    </source>
</evidence>
<evidence type="ECO:0000256" key="4">
    <source>
        <dbReference type="ARBA" id="ARBA00022989"/>
    </source>
</evidence>
<dbReference type="PROSITE" id="PS50156">
    <property type="entry name" value="SSD"/>
    <property type="match status" value="1"/>
</dbReference>
<organism evidence="12 13">
    <name type="scientific">Canis lupus familiaris</name>
    <name type="common">Dog</name>
    <name type="synonym">Canis familiaris</name>
    <dbReference type="NCBI Taxonomy" id="9615"/>
    <lineage>
        <taxon>Eukaryota</taxon>
        <taxon>Metazoa</taxon>
        <taxon>Chordata</taxon>
        <taxon>Craniata</taxon>
        <taxon>Vertebrata</taxon>
        <taxon>Euteleostomi</taxon>
        <taxon>Mammalia</taxon>
        <taxon>Eutheria</taxon>
        <taxon>Laurasiatheria</taxon>
        <taxon>Carnivora</taxon>
        <taxon>Caniformia</taxon>
        <taxon>Canidae</taxon>
        <taxon>Canis</taxon>
    </lineage>
</organism>
<dbReference type="SUPFAM" id="SSF82866">
    <property type="entry name" value="Multidrug efflux transporter AcrB transmembrane domain"/>
    <property type="match status" value="2"/>
</dbReference>
<feature type="region of interest" description="Disordered" evidence="9">
    <location>
        <begin position="202"/>
        <end position="221"/>
    </location>
</feature>
<name>A0A8C0RSI5_CANLF</name>
<feature type="transmembrane region" description="Helical" evidence="10">
    <location>
        <begin position="954"/>
        <end position="973"/>
    </location>
</feature>
<dbReference type="Ensembl" id="ENSCAFT00030044318.1">
    <property type="protein sequence ID" value="ENSCAFP00030038676.1"/>
    <property type="gene ID" value="ENSCAFG00030024080.1"/>
</dbReference>
<dbReference type="Proteomes" id="UP000694429">
    <property type="component" value="Chromosome 30"/>
</dbReference>
<dbReference type="InterPro" id="IPR052081">
    <property type="entry name" value="Dispatched_Hh_regulator"/>
</dbReference>
<feature type="transmembrane region" description="Helical" evidence="10">
    <location>
        <begin position="1355"/>
        <end position="1378"/>
    </location>
</feature>
<feature type="compositionally biased region" description="Polar residues" evidence="9">
    <location>
        <begin position="1511"/>
        <end position="1520"/>
    </location>
</feature>
<feature type="compositionally biased region" description="Polar residues" evidence="9">
    <location>
        <begin position="1620"/>
        <end position="1641"/>
    </location>
</feature>
<keyword evidence="5 10" id="KW-0472">Membrane</keyword>
<comment type="subcellular location">
    <subcellularLocation>
        <location evidence="1">Membrane</location>
        <topology evidence="1">Multi-pass membrane protein</topology>
    </subcellularLocation>
</comment>
<dbReference type="PANTHER" id="PTHR45951:SF2">
    <property type="entry name" value="PROTEIN DISPATCHED HOMOLOG 2"/>
    <property type="match status" value="1"/>
</dbReference>
<dbReference type="Gene3D" id="1.20.1640.10">
    <property type="entry name" value="Multidrug efflux transporter AcrB transmembrane domain"/>
    <property type="match status" value="2"/>
</dbReference>
<evidence type="ECO:0000256" key="6">
    <source>
        <dbReference type="ARBA" id="ARBA00023180"/>
    </source>
</evidence>
<protein>
    <recommendedName>
        <fullName evidence="8">Protein dispatched homolog 2</fullName>
    </recommendedName>
</protein>
<keyword evidence="2" id="KW-0488">Methylation</keyword>
<evidence type="ECO:0000256" key="7">
    <source>
        <dbReference type="ARBA" id="ARBA00038046"/>
    </source>
</evidence>
<feature type="transmembrane region" description="Helical" evidence="10">
    <location>
        <begin position="1040"/>
        <end position="1058"/>
    </location>
</feature>
<accession>A0A8C0RSI5</accession>
<sequence length="1737" mass="188073">MLLFKNECNAVQVQPAQPGSLSGGLATAGFSFASTGSPTVACEAWDPPWFYGTSFLASWGKGLFPLPPNLLPAPHPHTSCFQLHFAQIKVSPSPLFLHTLCPCPSRCTHLAPPHPIQIHLRADRDSNFFGSLLCALRCSFCHSLCLADKHGSRSKAGRARFKQRGSLHGAWSRTSWSLTGRSTSPWERPARLLTAALGPGLRRGAHHYQPHTTTNPTVSKTASLQRWASAPQGASVPAPRCRAHWLGPSSATPSDLSDACAGARRRRRFSTSARTAAPPTGMDAGSGSSSGGPAPGPAPGPGPEGEQRPKGEPLASDGSSPDSPSQSSCQRLRATGPLTTPAFYREAPSPRRPQSEFQLVSVLKGARTAWTGGSPRSQSKAVASEASPEKSCCPHSGPLEDPSSSSEPPPATSTLQPVRPTSPLAPAHFTYPRAPQEYRGDSSLPGLGDRAALCSHGSSLSPSPAPSQRDGAWKPPSVQHHVVSVRQERAFRMPKSYSQLIAEWPVAVLLLCLAVIILCTLAGLLGDRLPDFSKPLLGFEPRDTDVGRKLVVWRALQTLTGPRKLLSLSPDLEQNSSNLHTTLSPTPWSSAQEGLIRPRRMVEPLEDRGQDSFFCGPPEKSYAQLVFMSTSAGSLWNLHAIHSMCRMEQDQIRSHTHFGALCQRTEANKCCPSWSLGNYVAVLSNRSSCLDTTQADAARTLALLRACATYYHRGALVPSCLGPGQDKPPHCVQVPTKCSRNSAIYQLLHFLLDRDFLSPQTADYQVPSLKYSLLFLPTPKGASMMGIYLDRLATPWGLSDNYTSITGMDLGLKQELLRHYLAQDTVYPLLALAAIFLSIALYLRSLFLTLMVLLGVLGSLLVAFFLYRVAFRMAYFPFVNLAAFVLLSSVYANHTLIFFDLWRLSKSQLPSGGLAQRVGRTMHHFGYLLLVSGLTTAAAFYASYLSRLPAVRCFALYMGTAVLAHLALTLAWLPASAVLHERYLARGCASRAQGQRGGSAPRRLALALQRRLRGLRRAAASTSRLLFQRLLPCGVIKFRYIWICWFAALAAGGAYIAGVSPRLRLPTLPPPRGQVFRPSHPFERFDAEYRQQFLFERLPQGEGGHMPVVLVWGILPVDTGDPLDPRSNSSLVSDPAFSASGPEAQRWLLALCHAARNQSFFGAQPEGWPTLCFMEALQRWVESPGCARLGPGLCCGHSGFPWAPQLFLHCLKMMALEQGPNNTRDLGPRFDTHGSLAALVLQFQTNFQYSPDYSQTHHFYTEVSHWLAAELGRAPPGLHRGWFTSHLELYSLQHSLSTEPAVVLGLALALAFATLLLGTWNVPLSLFSVAAVAGTVLLTVGLLVLLEWQLNTAEALFLSASVGLSVDFTVNYCISYHLCPHPDRLSRVAFSLRQTSCATAVGAAALFAAGVLMLPATVLLYRKLGIVIMMVKCVSCGFASFFFQSLCCFFGPEKNCGQILWPCAHLPWDAGTGEPSGEKAGRPRSGPVGGAPGSCSEQYELQPLARRRSPSFDTSTATSKLSHRPSVLSEDLQLHDGPCCPRPPLAPASPRELFLDHQAVFSQCPALQTSSPYKQAGPSPKTQGRKDSPMQKAEPVQASPEASTHSPKPKAVEPPDCLCSSASTLEGLSVSDETCLSTSEPSARVPDSVGASPDDLDETEQTVPERGQLNGKRDTLWLALRETVYDPSLPASHQSSSSWKGRGAPGDGSPVVLPNSQPDLPDVWLRRPSTHTSGYSS</sequence>
<feature type="region of interest" description="Disordered" evidence="9">
    <location>
        <begin position="369"/>
        <end position="477"/>
    </location>
</feature>